<protein>
    <recommendedName>
        <fullName evidence="2">G-patch domain-containing protein</fullName>
    </recommendedName>
</protein>
<dbReference type="GO" id="GO:0003676">
    <property type="term" value="F:nucleic acid binding"/>
    <property type="evidence" value="ECO:0007669"/>
    <property type="project" value="InterPro"/>
</dbReference>
<dbReference type="PANTHER" id="PTHR20923:SF1">
    <property type="entry name" value="G PATCH DOMAIN AND ANKYRIN REPEAT-CONTAINING PROTEIN 1"/>
    <property type="match status" value="1"/>
</dbReference>
<feature type="compositionally biased region" description="Basic residues" evidence="1">
    <location>
        <begin position="157"/>
        <end position="173"/>
    </location>
</feature>
<evidence type="ECO:0000259" key="2">
    <source>
        <dbReference type="PROSITE" id="PS50174"/>
    </source>
</evidence>
<dbReference type="Proteomes" id="UP001054902">
    <property type="component" value="Unassembled WGS sequence"/>
</dbReference>
<evidence type="ECO:0000313" key="3">
    <source>
        <dbReference type="EMBL" id="GFH52176.1"/>
    </source>
</evidence>
<gene>
    <name evidence="3" type="ORF">CTEN210_08652</name>
</gene>
<reference evidence="3 4" key="1">
    <citation type="journal article" date="2021" name="Sci. Rep.">
        <title>The genome of the diatom Chaetoceros tenuissimus carries an ancient integrated fragment of an extant virus.</title>
        <authorList>
            <person name="Hongo Y."/>
            <person name="Kimura K."/>
            <person name="Takaki Y."/>
            <person name="Yoshida Y."/>
            <person name="Baba S."/>
            <person name="Kobayashi G."/>
            <person name="Nagasaki K."/>
            <person name="Hano T."/>
            <person name="Tomaru Y."/>
        </authorList>
    </citation>
    <scope>NUCLEOTIDE SEQUENCE [LARGE SCALE GENOMIC DNA]</scope>
    <source>
        <strain evidence="3 4">NIES-3715</strain>
    </source>
</reference>
<organism evidence="3 4">
    <name type="scientific">Chaetoceros tenuissimus</name>
    <dbReference type="NCBI Taxonomy" id="426638"/>
    <lineage>
        <taxon>Eukaryota</taxon>
        <taxon>Sar</taxon>
        <taxon>Stramenopiles</taxon>
        <taxon>Ochrophyta</taxon>
        <taxon>Bacillariophyta</taxon>
        <taxon>Coscinodiscophyceae</taxon>
        <taxon>Chaetocerotophycidae</taxon>
        <taxon>Chaetocerotales</taxon>
        <taxon>Chaetocerotaceae</taxon>
        <taxon>Chaetoceros</taxon>
    </lineage>
</organism>
<feature type="compositionally biased region" description="Polar residues" evidence="1">
    <location>
        <begin position="145"/>
        <end position="156"/>
    </location>
</feature>
<evidence type="ECO:0000313" key="4">
    <source>
        <dbReference type="Proteomes" id="UP001054902"/>
    </source>
</evidence>
<evidence type="ECO:0000256" key="1">
    <source>
        <dbReference type="SAM" id="MobiDB-lite"/>
    </source>
</evidence>
<sequence length="200" mass="22454">MDPSTSSQVIEDEPSHEIYANLIGIKVPPKKVAHSDQASTPSTKYSQDVVKIGDASVIPVNSELQEESNQYTSIYRKRLAEPVEVSQLSLDKSNKGFQILARMGWREKDGGLGKDRQGKLSPVKTILKRNKHGLGAARSVKARVTHTQDQLDTKQNSKNRGRQNSKSVQKNRKNNQEQQRDKKARMLLSSDIPEEYIGLF</sequence>
<dbReference type="InterPro" id="IPR000467">
    <property type="entry name" value="G_patch_dom"/>
</dbReference>
<dbReference type="AlphaFoldDB" id="A0AAD3CVZ4"/>
<dbReference type="SMART" id="SM00443">
    <property type="entry name" value="G_patch"/>
    <property type="match status" value="1"/>
</dbReference>
<dbReference type="InterPro" id="IPR039146">
    <property type="entry name" value="GPANK1"/>
</dbReference>
<name>A0AAD3CVZ4_9STRA</name>
<comment type="caution">
    <text evidence="3">The sequence shown here is derived from an EMBL/GenBank/DDBJ whole genome shotgun (WGS) entry which is preliminary data.</text>
</comment>
<keyword evidence="4" id="KW-1185">Reference proteome</keyword>
<dbReference type="EMBL" id="BLLK01000045">
    <property type="protein sequence ID" value="GFH52176.1"/>
    <property type="molecule type" value="Genomic_DNA"/>
</dbReference>
<accession>A0AAD3CVZ4</accession>
<feature type="region of interest" description="Disordered" evidence="1">
    <location>
        <begin position="134"/>
        <end position="188"/>
    </location>
</feature>
<feature type="domain" description="G-patch" evidence="2">
    <location>
        <begin position="92"/>
        <end position="139"/>
    </location>
</feature>
<proteinExistence type="predicted"/>
<dbReference type="PANTHER" id="PTHR20923">
    <property type="entry name" value="BAT4 PROTEIN-RELATED"/>
    <property type="match status" value="1"/>
</dbReference>
<dbReference type="PROSITE" id="PS50174">
    <property type="entry name" value="G_PATCH"/>
    <property type="match status" value="1"/>
</dbReference>
<dbReference type="Pfam" id="PF01585">
    <property type="entry name" value="G-patch"/>
    <property type="match status" value="1"/>
</dbReference>